<reference evidence="3" key="1">
    <citation type="journal article" date="2019" name="Int. J. Syst. Evol. Microbiol.">
        <title>The Global Catalogue of Microorganisms (GCM) 10K type strain sequencing project: providing services to taxonomists for standard genome sequencing and annotation.</title>
        <authorList>
            <consortium name="The Broad Institute Genomics Platform"/>
            <consortium name="The Broad Institute Genome Sequencing Center for Infectious Disease"/>
            <person name="Wu L."/>
            <person name="Ma J."/>
        </authorList>
    </citation>
    <scope>NUCLEOTIDE SEQUENCE [LARGE SCALE GENOMIC DNA]</scope>
    <source>
        <strain evidence="3">JCM 18720</strain>
    </source>
</reference>
<keyword evidence="1" id="KW-0732">Signal</keyword>
<protein>
    <submittedName>
        <fullName evidence="2">Uncharacterized protein</fullName>
    </submittedName>
</protein>
<accession>A0ABP9RSN2</accession>
<comment type="caution">
    <text evidence="2">The sequence shown here is derived from an EMBL/GenBank/DDBJ whole genome shotgun (WGS) entry which is preliminary data.</text>
</comment>
<sequence length="213" mass="22483">MKRCCLLIYMLPAFALCAGDPVDYQFQPGDPIRAAEVNGNFQELADRIDNNISSLQVLDTNMTNTDASIIRRLEDLEAASLTRQTQAEYVGVSNGTTTGDAGIAGMTQLCQADYPGSRMCTSVEFANSTSFPNLPNNSAFIRPVLGSLSDGDYQNNYVFDSGSGRTLKTTQTSCGGWTVGSVGSSHGFALGINSAGGFMVLGCANANPVACCK</sequence>
<evidence type="ECO:0000313" key="2">
    <source>
        <dbReference type="EMBL" id="GAA5186013.1"/>
    </source>
</evidence>
<evidence type="ECO:0000256" key="1">
    <source>
        <dbReference type="SAM" id="SignalP"/>
    </source>
</evidence>
<feature type="chain" id="PRO_5047517107" evidence="1">
    <location>
        <begin position="19"/>
        <end position="213"/>
    </location>
</feature>
<evidence type="ECO:0000313" key="3">
    <source>
        <dbReference type="Proteomes" id="UP001501600"/>
    </source>
</evidence>
<keyword evidence="3" id="KW-1185">Reference proteome</keyword>
<dbReference type="RefSeq" id="WP_345315034.1">
    <property type="nucleotide sequence ID" value="NZ_BAABLF010000001.1"/>
</dbReference>
<gene>
    <name evidence="2" type="ORF">GCM10025772_00620</name>
</gene>
<dbReference type="Proteomes" id="UP001501600">
    <property type="component" value="Unassembled WGS sequence"/>
</dbReference>
<feature type="signal peptide" evidence="1">
    <location>
        <begin position="1"/>
        <end position="18"/>
    </location>
</feature>
<dbReference type="EMBL" id="BAABLF010000001">
    <property type="protein sequence ID" value="GAA5186013.1"/>
    <property type="molecule type" value="Genomic_DNA"/>
</dbReference>
<name>A0ABP9RSN2_9GAMM</name>
<organism evidence="2 3">
    <name type="scientific">Ferrimonas gelatinilytica</name>
    <dbReference type="NCBI Taxonomy" id="1255257"/>
    <lineage>
        <taxon>Bacteria</taxon>
        <taxon>Pseudomonadati</taxon>
        <taxon>Pseudomonadota</taxon>
        <taxon>Gammaproteobacteria</taxon>
        <taxon>Alteromonadales</taxon>
        <taxon>Ferrimonadaceae</taxon>
        <taxon>Ferrimonas</taxon>
    </lineage>
</organism>
<proteinExistence type="predicted"/>